<name>A0A9P4NL56_9PEZI</name>
<dbReference type="EMBL" id="MU007066">
    <property type="protein sequence ID" value="KAF2426198.1"/>
    <property type="molecule type" value="Genomic_DNA"/>
</dbReference>
<feature type="compositionally biased region" description="Polar residues" evidence="1">
    <location>
        <begin position="20"/>
        <end position="35"/>
    </location>
</feature>
<proteinExistence type="predicted"/>
<evidence type="ECO:0000313" key="3">
    <source>
        <dbReference type="Proteomes" id="UP000800235"/>
    </source>
</evidence>
<gene>
    <name evidence="2" type="ORF">EJ08DRAFT_663386</name>
</gene>
<evidence type="ECO:0000313" key="2">
    <source>
        <dbReference type="EMBL" id="KAF2426198.1"/>
    </source>
</evidence>
<feature type="region of interest" description="Disordered" evidence="1">
    <location>
        <begin position="118"/>
        <end position="158"/>
    </location>
</feature>
<keyword evidence="3" id="KW-1185">Reference proteome</keyword>
<feature type="region of interest" description="Disordered" evidence="1">
    <location>
        <begin position="56"/>
        <end position="103"/>
    </location>
</feature>
<feature type="compositionally biased region" description="Low complexity" evidence="1">
    <location>
        <begin position="142"/>
        <end position="158"/>
    </location>
</feature>
<dbReference type="AlphaFoldDB" id="A0A9P4NL56"/>
<feature type="region of interest" description="Disordered" evidence="1">
    <location>
        <begin position="414"/>
        <end position="435"/>
    </location>
</feature>
<feature type="compositionally biased region" description="Low complexity" evidence="1">
    <location>
        <begin position="118"/>
        <end position="134"/>
    </location>
</feature>
<evidence type="ECO:0000256" key="1">
    <source>
        <dbReference type="SAM" id="MobiDB-lite"/>
    </source>
</evidence>
<feature type="compositionally biased region" description="Polar residues" evidence="1">
    <location>
        <begin position="61"/>
        <end position="70"/>
    </location>
</feature>
<accession>A0A9P4NL56</accession>
<protein>
    <submittedName>
        <fullName evidence="2">Uncharacterized protein</fullName>
    </submittedName>
</protein>
<feature type="compositionally biased region" description="Polar residues" evidence="1">
    <location>
        <begin position="341"/>
        <end position="353"/>
    </location>
</feature>
<comment type="caution">
    <text evidence="2">The sequence shown here is derived from an EMBL/GenBank/DDBJ whole genome shotgun (WGS) entry which is preliminary data.</text>
</comment>
<feature type="compositionally biased region" description="Acidic residues" evidence="1">
    <location>
        <begin position="1"/>
        <end position="18"/>
    </location>
</feature>
<sequence length="464" mass="51014">MADFPSDDFPSDDMDWDEVISSQNENVMPSSQTTYTQPFQSMAHYSSDNFPSDDLVWDEVISSQMENDMPSSQNTHTQSSQSFAPSNAMSASSPNVKKASAPIAPNNIKTVSKKLFSHAPQPVSSAPAPSRSQPFLSTRAQSSSQLKAPGPSSSSSMLNASSRAIVPAHETFRFTYGSYIGKQLPEVPPEHIENLVKLGQDKKDHAFGAAVISYPQTFSSKQTISNPQDLHTASPVLVEEMRCHPVARHRFWLQSRKEPRTQIFRFPSGPYVGKNLNEVPAEVFREMKESGMAEAKGPKFAKELNSAIEYRQKYDSLMAIRATRLISLTASAPIRSPISPEASQPSSSHTVTPGNPVGDATVTTKPYLMPFGKHEGEPLGQINTGYLKWSLTSKYANSCGTESEFVTNVQQELQKRQQQQAPQPSSSQTLNTQSATVATSTAVSAHHWLEAQTYRLEEGLKEHD</sequence>
<feature type="region of interest" description="Disordered" evidence="1">
    <location>
        <begin position="336"/>
        <end position="363"/>
    </location>
</feature>
<feature type="compositionally biased region" description="Low complexity" evidence="1">
    <location>
        <begin position="71"/>
        <end position="95"/>
    </location>
</feature>
<dbReference type="Proteomes" id="UP000800235">
    <property type="component" value="Unassembled WGS sequence"/>
</dbReference>
<organism evidence="2 3">
    <name type="scientific">Tothia fuscella</name>
    <dbReference type="NCBI Taxonomy" id="1048955"/>
    <lineage>
        <taxon>Eukaryota</taxon>
        <taxon>Fungi</taxon>
        <taxon>Dikarya</taxon>
        <taxon>Ascomycota</taxon>
        <taxon>Pezizomycotina</taxon>
        <taxon>Dothideomycetes</taxon>
        <taxon>Pleosporomycetidae</taxon>
        <taxon>Venturiales</taxon>
        <taxon>Cylindrosympodiaceae</taxon>
        <taxon>Tothia</taxon>
    </lineage>
</organism>
<reference evidence="2" key="1">
    <citation type="journal article" date="2020" name="Stud. Mycol.">
        <title>101 Dothideomycetes genomes: a test case for predicting lifestyles and emergence of pathogens.</title>
        <authorList>
            <person name="Haridas S."/>
            <person name="Albert R."/>
            <person name="Binder M."/>
            <person name="Bloem J."/>
            <person name="Labutti K."/>
            <person name="Salamov A."/>
            <person name="Andreopoulos B."/>
            <person name="Baker S."/>
            <person name="Barry K."/>
            <person name="Bills G."/>
            <person name="Bluhm B."/>
            <person name="Cannon C."/>
            <person name="Castanera R."/>
            <person name="Culley D."/>
            <person name="Daum C."/>
            <person name="Ezra D."/>
            <person name="Gonzalez J."/>
            <person name="Henrissat B."/>
            <person name="Kuo A."/>
            <person name="Liang C."/>
            <person name="Lipzen A."/>
            <person name="Lutzoni F."/>
            <person name="Magnuson J."/>
            <person name="Mondo S."/>
            <person name="Nolan M."/>
            <person name="Ohm R."/>
            <person name="Pangilinan J."/>
            <person name="Park H.-J."/>
            <person name="Ramirez L."/>
            <person name="Alfaro M."/>
            <person name="Sun H."/>
            <person name="Tritt A."/>
            <person name="Yoshinaga Y."/>
            <person name="Zwiers L.-H."/>
            <person name="Turgeon B."/>
            <person name="Goodwin S."/>
            <person name="Spatafora J."/>
            <person name="Crous P."/>
            <person name="Grigoriev I."/>
        </authorList>
    </citation>
    <scope>NUCLEOTIDE SEQUENCE</scope>
    <source>
        <strain evidence="2">CBS 130266</strain>
    </source>
</reference>
<feature type="region of interest" description="Disordered" evidence="1">
    <location>
        <begin position="1"/>
        <end position="35"/>
    </location>
</feature>